<dbReference type="EMBL" id="RARA01000024">
    <property type="protein sequence ID" value="ROT47415.1"/>
    <property type="molecule type" value="Genomic_DNA"/>
</dbReference>
<organism evidence="2 3">
    <name type="scientific">Candidatus Cardinium hertigii</name>
    <dbReference type="NCBI Taxonomy" id="247481"/>
    <lineage>
        <taxon>Bacteria</taxon>
        <taxon>Pseudomonadati</taxon>
        <taxon>Bacteroidota</taxon>
        <taxon>Cytophagia</taxon>
        <taxon>Cytophagales</taxon>
        <taxon>Amoebophilaceae</taxon>
        <taxon>Candidatus Cardinium</taxon>
    </lineage>
</organism>
<evidence type="ECO:0000313" key="3">
    <source>
        <dbReference type="Proteomes" id="UP000270927"/>
    </source>
</evidence>
<reference evidence="2 3" key="1">
    <citation type="submission" date="2018-09" db="EMBL/GenBank/DDBJ databases">
        <title>Comparative Genomics of Wolbachia-Cardinium Dual Endosymbiosis in a Plant-Parasitic Nematode.</title>
        <authorList>
            <person name="Brown A.M.V."/>
            <person name="Wasala S.K."/>
            <person name="Howe D.K."/>
            <person name="Peetz A.B."/>
            <person name="Zasada I.A."/>
            <person name="Denver D.R."/>
        </authorList>
    </citation>
    <scope>NUCLEOTIDE SEQUENCE [LARGE SCALE GENOMIC DNA]</scope>
    <source>
        <strain evidence="2 3">Pp_1</strain>
    </source>
</reference>
<proteinExistence type="predicted"/>
<dbReference type="Gene3D" id="3.80.10.10">
    <property type="entry name" value="Ribonuclease Inhibitor"/>
    <property type="match status" value="1"/>
</dbReference>
<accession>A0A3N2QCA2</accession>
<keyword evidence="3" id="KW-1185">Reference proteome</keyword>
<dbReference type="InterPro" id="IPR032675">
    <property type="entry name" value="LRR_dom_sf"/>
</dbReference>
<dbReference type="PROSITE" id="PS50181">
    <property type="entry name" value="FBOX"/>
    <property type="match status" value="1"/>
</dbReference>
<dbReference type="RefSeq" id="WP_123663014.1">
    <property type="nucleotide sequence ID" value="NZ_RARA01000024.1"/>
</dbReference>
<gene>
    <name evidence="2" type="ORF">EDM02_03205</name>
</gene>
<dbReference type="Proteomes" id="UP000270927">
    <property type="component" value="Unassembled WGS sequence"/>
</dbReference>
<comment type="caution">
    <text evidence="2">The sequence shown here is derived from an EMBL/GenBank/DDBJ whole genome shotgun (WGS) entry which is preliminary data.</text>
</comment>
<evidence type="ECO:0000313" key="2">
    <source>
        <dbReference type="EMBL" id="ROT47415.1"/>
    </source>
</evidence>
<evidence type="ECO:0000259" key="1">
    <source>
        <dbReference type="PROSITE" id="PS50181"/>
    </source>
</evidence>
<name>A0A3N2QCA2_9BACT</name>
<dbReference type="AlphaFoldDB" id="A0A3N2QCA2"/>
<dbReference type="InterPro" id="IPR001810">
    <property type="entry name" value="F-box_dom"/>
</dbReference>
<feature type="domain" description="F-box" evidence="1">
    <location>
        <begin position="29"/>
        <end position="77"/>
    </location>
</feature>
<sequence length="326" mass="36704">MNNYFSDIAGLLILSGTIAACQSTANKHNMGLNNLPTEIQQKVYNHLHKQDALMMRQVNKTNASCIDGIMSNYFSRENPFIVHINPSNNSLDIAGTPHAAHLTATFEQLLTFLQYTGISHIWYIGDRYGQDVNRLLELPFLKSLHIGHACKSKSKPNTDTPAGGEVLSVDPQLDRLSLLSLEENLAELPTSSTSRVYESWNAPKSRSKESSAMCAHANDNQEMAIEHVQSIADALRTHPSLEVISFSMHIGNEGIKLLETTCNHNQKVEINLADGQTISKHMLEIEERFQIELKEIIQRSLKGDQSDEDREWEYHSHHIVTTSFNW</sequence>
<protein>
    <recommendedName>
        <fullName evidence="1">F-box domain-containing protein</fullName>
    </recommendedName>
</protein>